<feature type="non-terminal residue" evidence="1">
    <location>
        <position position="38"/>
    </location>
</feature>
<gene>
    <name evidence="1" type="ORF">S06H3_29663</name>
</gene>
<organism evidence="1">
    <name type="scientific">marine sediment metagenome</name>
    <dbReference type="NCBI Taxonomy" id="412755"/>
    <lineage>
        <taxon>unclassified sequences</taxon>
        <taxon>metagenomes</taxon>
        <taxon>ecological metagenomes</taxon>
    </lineage>
</organism>
<comment type="caution">
    <text evidence="1">The sequence shown here is derived from an EMBL/GenBank/DDBJ whole genome shotgun (WGS) entry which is preliminary data.</text>
</comment>
<dbReference type="InterPro" id="IPR045864">
    <property type="entry name" value="aa-tRNA-synth_II/BPL/LPL"/>
</dbReference>
<name>X1LV07_9ZZZZ</name>
<protein>
    <submittedName>
        <fullName evidence="1">Uncharacterized protein</fullName>
    </submittedName>
</protein>
<evidence type="ECO:0000313" key="1">
    <source>
        <dbReference type="EMBL" id="GAI22918.1"/>
    </source>
</evidence>
<dbReference type="Gene3D" id="3.30.930.10">
    <property type="entry name" value="Bira Bifunctional Protein, Domain 2"/>
    <property type="match status" value="1"/>
</dbReference>
<reference evidence="1" key="1">
    <citation type="journal article" date="2014" name="Front. Microbiol.">
        <title>High frequency of phylogenetically diverse reductive dehalogenase-homologous genes in deep subseafloor sedimentary metagenomes.</title>
        <authorList>
            <person name="Kawai M."/>
            <person name="Futagami T."/>
            <person name="Toyoda A."/>
            <person name="Takaki Y."/>
            <person name="Nishi S."/>
            <person name="Hori S."/>
            <person name="Arai W."/>
            <person name="Tsubouchi T."/>
            <person name="Morono Y."/>
            <person name="Uchiyama I."/>
            <person name="Ito T."/>
            <person name="Fujiyama A."/>
            <person name="Inagaki F."/>
            <person name="Takami H."/>
        </authorList>
    </citation>
    <scope>NUCLEOTIDE SEQUENCE</scope>
    <source>
        <strain evidence="1">Expedition CK06-06</strain>
    </source>
</reference>
<dbReference type="EMBL" id="BARV01017402">
    <property type="protein sequence ID" value="GAI22918.1"/>
    <property type="molecule type" value="Genomic_DNA"/>
</dbReference>
<sequence>MKVSNYFVPTRKEIPKEAVTPSHRMMLRTGLIRQHIAG</sequence>
<proteinExistence type="predicted"/>
<accession>X1LV07</accession>
<dbReference type="AlphaFoldDB" id="X1LV07"/>